<name>A0A166ESY3_9EURY</name>
<keyword evidence="2" id="KW-1185">Reference proteome</keyword>
<dbReference type="OrthoDB" id="81356at2157"/>
<dbReference type="EMBL" id="LWMT01000057">
    <property type="protein sequence ID" value="KZX16976.1"/>
    <property type="molecule type" value="Genomic_DNA"/>
</dbReference>
<evidence type="ECO:0008006" key="3">
    <source>
        <dbReference type="Google" id="ProtNLM"/>
    </source>
</evidence>
<gene>
    <name evidence="1" type="ORF">MBFIL_04260</name>
</gene>
<accession>A0A166ESY3</accession>
<dbReference type="PATRIC" id="fig|55758.3.peg.476"/>
<dbReference type="Gene3D" id="3.40.50.2000">
    <property type="entry name" value="Glycogen Phosphorylase B"/>
    <property type="match status" value="1"/>
</dbReference>
<reference evidence="1 2" key="1">
    <citation type="submission" date="2016-04" db="EMBL/GenBank/DDBJ databases">
        <title>Genome sequence of Methanobrevibacter filiformis DSM 11501.</title>
        <authorList>
            <person name="Poehlein A."/>
            <person name="Seedorf H."/>
            <person name="Daniel R."/>
        </authorList>
    </citation>
    <scope>NUCLEOTIDE SEQUENCE [LARGE SCALE GENOMIC DNA]</scope>
    <source>
        <strain evidence="1 2">DSM 11501</strain>
    </source>
</reference>
<proteinExistence type="predicted"/>
<dbReference type="AlphaFoldDB" id="A0A166ESY3"/>
<dbReference type="SUPFAM" id="SSF53756">
    <property type="entry name" value="UDP-Glycosyltransferase/glycogen phosphorylase"/>
    <property type="match status" value="1"/>
</dbReference>
<protein>
    <recommendedName>
        <fullName evidence="3">Undecaprenyldiphospho-muramoylpentapeptide beta-N-acetylglucosaminyltransferase</fullName>
    </recommendedName>
</protein>
<dbReference type="RefSeq" id="WP_066971050.1">
    <property type="nucleotide sequence ID" value="NZ_LWMT01000057.1"/>
</dbReference>
<evidence type="ECO:0000313" key="2">
    <source>
        <dbReference type="Proteomes" id="UP000077066"/>
    </source>
</evidence>
<sequence length="373" mass="41817">MKIAIACEIAPAKTLIPIIKRMKDLEKLGKLKWNKSEIIALTHTEGVESLLKGYVDDIYPIGKSRRAGGKKTGKANLFYLIAKDIIKAIKGLKGKKIDLLISCGNAGDVRKSIIAAKLLRIPVIHIEQDIYNPIEVIAFANMITAPSKSYELFLRNSYELENVKNIEGYPMVTYIKDTVKDGNLKTKEEVKSLYLSDRFDEYVLIVLGGDLKKESMEELFNTINKIPHPVAIAPYRFDRDYLNKFIYNDNIIILDNYVDILSLIKHAKSTIYGAGMGMTLEVGVLDVPAIKIKGFHKNQGSNDLAKELNIPIIESENIPEKLLHLTKPRGNLIENSEKSIENIIDIINNYNDLGKGSGFGSLLSISRERKKAN</sequence>
<dbReference type="STRING" id="55758.MBFIL_04260"/>
<dbReference type="Proteomes" id="UP000077066">
    <property type="component" value="Unassembled WGS sequence"/>
</dbReference>
<organism evidence="1 2">
    <name type="scientific">Methanobrevibacter filiformis</name>
    <dbReference type="NCBI Taxonomy" id="55758"/>
    <lineage>
        <taxon>Archaea</taxon>
        <taxon>Methanobacteriati</taxon>
        <taxon>Methanobacteriota</taxon>
        <taxon>Methanomada group</taxon>
        <taxon>Methanobacteria</taxon>
        <taxon>Methanobacteriales</taxon>
        <taxon>Methanobacteriaceae</taxon>
        <taxon>Methanobrevibacter</taxon>
    </lineage>
</organism>
<comment type="caution">
    <text evidence="1">The sequence shown here is derived from an EMBL/GenBank/DDBJ whole genome shotgun (WGS) entry which is preliminary data.</text>
</comment>
<evidence type="ECO:0000313" key="1">
    <source>
        <dbReference type="EMBL" id="KZX16976.1"/>
    </source>
</evidence>